<proteinExistence type="predicted"/>
<reference evidence="1" key="1">
    <citation type="journal article" date="2014" name="Int. J. Syst. Evol. Microbiol.">
        <title>Complete genome sequence of Corynebacterium casei LMG S-19264T (=DSM 44701T), isolated from a smear-ripened cheese.</title>
        <authorList>
            <consortium name="US DOE Joint Genome Institute (JGI-PGF)"/>
            <person name="Walter F."/>
            <person name="Albersmeier A."/>
            <person name="Kalinowski J."/>
            <person name="Ruckert C."/>
        </authorList>
    </citation>
    <scope>NUCLEOTIDE SEQUENCE</scope>
    <source>
        <strain evidence="1">JCM 19018</strain>
    </source>
</reference>
<evidence type="ECO:0000313" key="1">
    <source>
        <dbReference type="EMBL" id="GGK71455.1"/>
    </source>
</evidence>
<evidence type="ECO:0000313" key="2">
    <source>
        <dbReference type="Proteomes" id="UP000614221"/>
    </source>
</evidence>
<name>A0A830EM04_9EURY</name>
<dbReference type="EMBL" id="BMPD01000004">
    <property type="protein sequence ID" value="GGK71455.1"/>
    <property type="molecule type" value="Genomic_DNA"/>
</dbReference>
<comment type="caution">
    <text evidence="1">The sequence shown here is derived from an EMBL/GenBank/DDBJ whole genome shotgun (WGS) entry which is preliminary data.</text>
</comment>
<protein>
    <submittedName>
        <fullName evidence="1">Uncharacterized protein</fullName>
    </submittedName>
</protein>
<reference evidence="1" key="2">
    <citation type="submission" date="2020-09" db="EMBL/GenBank/DDBJ databases">
        <authorList>
            <person name="Sun Q."/>
            <person name="Ohkuma M."/>
        </authorList>
    </citation>
    <scope>NUCLEOTIDE SEQUENCE</scope>
    <source>
        <strain evidence="1">JCM 19018</strain>
    </source>
</reference>
<accession>A0A830EM04</accession>
<dbReference type="AlphaFoldDB" id="A0A830EM04"/>
<organism evidence="1 2">
    <name type="scientific">Haloarcula sebkhae</name>
    <dbReference type="NCBI Taxonomy" id="932660"/>
    <lineage>
        <taxon>Archaea</taxon>
        <taxon>Methanobacteriati</taxon>
        <taxon>Methanobacteriota</taxon>
        <taxon>Stenosarchaea group</taxon>
        <taxon>Halobacteria</taxon>
        <taxon>Halobacteriales</taxon>
        <taxon>Haloarculaceae</taxon>
        <taxon>Haloarcula</taxon>
    </lineage>
</organism>
<sequence>MFYFVFAVLLYNIWRLTDFLLKAGVDDEMDYEPVLTAGECIEILVSALLPPTDRLGAL</sequence>
<dbReference type="Proteomes" id="UP000614221">
    <property type="component" value="Unassembled WGS sequence"/>
</dbReference>
<gene>
    <name evidence="1" type="ORF">GCM10009067_24740</name>
</gene>